<dbReference type="FunFam" id="3.30.200.20:FF:000041">
    <property type="entry name" value="Vascular endothelial growth factor receptor 2"/>
    <property type="match status" value="1"/>
</dbReference>
<dbReference type="InterPro" id="IPR001245">
    <property type="entry name" value="Ser-Thr/Tyr_kinase_cat_dom"/>
</dbReference>
<feature type="domain" description="Protein kinase" evidence="31">
    <location>
        <begin position="811"/>
        <end position="1150"/>
    </location>
</feature>
<dbReference type="Pfam" id="PF07679">
    <property type="entry name" value="I-set"/>
    <property type="match status" value="2"/>
</dbReference>
<evidence type="ECO:0000313" key="34">
    <source>
        <dbReference type="Proteomes" id="UP000265100"/>
    </source>
</evidence>
<dbReference type="InterPro" id="IPR055229">
    <property type="entry name" value="VEGFR1-3_5th"/>
</dbReference>
<keyword evidence="13" id="KW-0967">Endosome</keyword>
<sequence length="1214" mass="136765">MLIDTCYETNHTTGHWVLNCFYKFTHLFGALTSADKDQKGRFSVPLLDVKTRQQVLDANQMLTLNCRGRWQLSWTFPAGLDRDQVDVSESRCGRTSKHYCSQVKVSSIQAQHTGLFRCRYQDKPHKQTSIYVYVTDSQQLFVEDANMSPDVLYLKEKEPLVIPCRVTSPNVTTELVKYRSHSLSPDQRNIIWNSRRGFTIRSPTFFYIGLFFCQTTGDIVRHQSRRYFVHRIVNKIKDVRLNSSEHTQALKGQRLVLNCSATAELNTRVNFTWDYPGKSISAGSTFKRLVKHQTEMLFYSILTIPKLQRSDRGRYTCRVKSGDQSQHKHVNVTVYDRPFINLKPRNGLVMMVQAGEKSYKISPKLRAFPAPKVIWLKDGTVAAEQCSRYHMSGNSLVIRDVAEEDAGKYTVLVRNQEHRLYQNLTLTLVVNVSPKIGEKAVLLQDPGSVPRGSRQALRCTSHGVPPPHIQWLWHPCPSKGLCVCPTSSSLWSPVTESLPASFTHNHILSVTHREEVLRGKKRTVGVLTVAEAFVSGVYRCIASNSAGADQLDIHFYITDVPGGFCVKQLEEAREGGDLHLTCLANKYLYTALSWQRVNNTEEAQSRGLNNQQFTFGEFSNSLVLLISNLTARDSGAYRCSARHIVTGQETHLDTQVEVTILEPPVLVSNLTDCTVNVSSSVTLSCPSRGVPPPTITWYKDQRALLQGSGKEILTPEEARLHIDRITVEDEGLYTCQATNERGSAESSAYIWYFLFSFFLLTDTDCLPKPNSSYTKTEYLSIVLDTGEGPIDEQCERLHYDPNQWEFPRERLKLGKLLGRGAFGKVMQATAFGIDNGTSCKTVAVKMLKEGATASEHNALMTELKILNHIGNHLNVVNLLGACTKPGGPLMVIVEYCRFGNLSTFLKNKRDVFVQDRVSSAVEGSVGTAACPTTRAAFTQTLMREMSRASVRPEPGEHFILVINQTAFDTSLFLLLLDPQTAPNSPLYLEDLISFSFQVARGMEFLASRKCIHRDLAARNVLLSDNKVVKICDFGLARDIYKDPDYVRKGDARLPLKWMSPESIFDKVFTTQSDVWSYGILLWEIFSLGASPYPGLHIDEEFCHRLKGGTRMRVPEYSTPEIYSTMLACWEGNPADRPTFTNLVETMGELLQARVQQDGKDYIPLGSFMTGESDRCEAFKENPLDEQTDSGMVLPSEELKNMTKSNSSKHRKLSR</sequence>
<feature type="active site" description="Proton acceptor" evidence="25">
    <location>
        <position position="1014"/>
    </location>
</feature>
<evidence type="ECO:0000256" key="9">
    <source>
        <dbReference type="ARBA" id="ARBA00022692"/>
    </source>
</evidence>
<feature type="domain" description="Ig-like" evidence="32">
    <location>
        <begin position="434"/>
        <end position="554"/>
    </location>
</feature>
<evidence type="ECO:0000256" key="2">
    <source>
        <dbReference type="ARBA" id="ARBA00004251"/>
    </source>
</evidence>
<dbReference type="PROSITE" id="PS50011">
    <property type="entry name" value="PROTEIN_KINASE_DOM"/>
    <property type="match status" value="1"/>
</dbReference>
<dbReference type="InterPro" id="IPR036179">
    <property type="entry name" value="Ig-like_dom_sf"/>
</dbReference>
<feature type="binding site" evidence="26 28">
    <location>
        <position position="845"/>
    </location>
    <ligand>
        <name>ATP</name>
        <dbReference type="ChEBI" id="CHEBI:30616"/>
    </ligand>
</feature>
<evidence type="ECO:0000256" key="15">
    <source>
        <dbReference type="ARBA" id="ARBA00022782"/>
    </source>
</evidence>
<evidence type="ECO:0000256" key="29">
    <source>
        <dbReference type="RuleBase" id="RU000311"/>
    </source>
</evidence>
<dbReference type="SUPFAM" id="SSF48726">
    <property type="entry name" value="Immunoglobulin"/>
    <property type="match status" value="6"/>
</dbReference>
<evidence type="ECO:0000256" key="11">
    <source>
        <dbReference type="ARBA" id="ARBA00022737"/>
    </source>
</evidence>
<evidence type="ECO:0000256" key="18">
    <source>
        <dbReference type="ARBA" id="ARBA00023136"/>
    </source>
</evidence>
<evidence type="ECO:0000256" key="21">
    <source>
        <dbReference type="ARBA" id="ARBA00023170"/>
    </source>
</evidence>
<keyword evidence="17" id="KW-1133">Transmembrane helix</keyword>
<evidence type="ECO:0000256" key="3">
    <source>
        <dbReference type="ARBA" id="ARBA00011902"/>
    </source>
</evidence>
<keyword evidence="16 26" id="KW-0067">ATP-binding</keyword>
<dbReference type="GO" id="GO:0005886">
    <property type="term" value="C:plasma membrane"/>
    <property type="evidence" value="ECO:0007669"/>
    <property type="project" value="UniProtKB-SubCell"/>
</dbReference>
<dbReference type="Pfam" id="PF13927">
    <property type="entry name" value="Ig_3"/>
    <property type="match status" value="2"/>
</dbReference>
<dbReference type="SMART" id="SM00408">
    <property type="entry name" value="IGc2"/>
    <property type="match status" value="5"/>
</dbReference>
<comment type="similarity">
    <text evidence="29">Belongs to the protein kinase superfamily. Tyr protein kinase family. CSF-1/PDGF receptor subfamily.</text>
</comment>
<evidence type="ECO:0000256" key="10">
    <source>
        <dbReference type="ARBA" id="ARBA00022729"/>
    </source>
</evidence>
<dbReference type="Gene3D" id="1.10.510.10">
    <property type="entry name" value="Transferase(Phosphotransferase) domain 1"/>
    <property type="match status" value="1"/>
</dbReference>
<accession>A0A3P8RAJ3</accession>
<dbReference type="GO" id="GO:0001525">
    <property type="term" value="P:angiogenesis"/>
    <property type="evidence" value="ECO:0007669"/>
    <property type="project" value="UniProtKB-KW"/>
</dbReference>
<evidence type="ECO:0000256" key="20">
    <source>
        <dbReference type="ARBA" id="ARBA00023157"/>
    </source>
</evidence>
<dbReference type="Bgee" id="ENSACLG00000026260">
    <property type="expression patterns" value="Expressed in spleen and 3 other cell types or tissues"/>
</dbReference>
<keyword evidence="15" id="KW-0221">Differentiation</keyword>
<evidence type="ECO:0000256" key="26">
    <source>
        <dbReference type="PIRSR" id="PIRSR000615-2"/>
    </source>
</evidence>
<evidence type="ECO:0000256" key="28">
    <source>
        <dbReference type="PROSITE-ProRule" id="PRU10141"/>
    </source>
</evidence>
<dbReference type="InterPro" id="IPR013098">
    <property type="entry name" value="Ig_I-set"/>
</dbReference>
<keyword evidence="20" id="KW-1015">Disulfide bond</keyword>
<feature type="binding site" evidence="27">
    <location>
        <position position="1019"/>
    </location>
    <ligand>
        <name>Mg(2+)</name>
        <dbReference type="ChEBI" id="CHEBI:18420"/>
    </ligand>
</feature>
<keyword evidence="22" id="KW-0325">Glycoprotein</keyword>
<dbReference type="SMART" id="SM00219">
    <property type="entry name" value="TyrKc"/>
    <property type="match status" value="1"/>
</dbReference>
<evidence type="ECO:0000256" key="17">
    <source>
        <dbReference type="ARBA" id="ARBA00022989"/>
    </source>
</evidence>
<feature type="domain" description="Ig-like" evidence="32">
    <location>
        <begin position="663"/>
        <end position="751"/>
    </location>
</feature>
<keyword evidence="9 29" id="KW-0812">Transmembrane</keyword>
<reference evidence="33" key="3">
    <citation type="submission" date="2025-08" db="UniProtKB">
        <authorList>
            <consortium name="Ensembl"/>
        </authorList>
    </citation>
    <scope>IDENTIFICATION</scope>
</reference>
<keyword evidence="11" id="KW-0677">Repeat</keyword>
<gene>
    <name evidence="33" type="primary">FLT1</name>
</gene>
<feature type="domain" description="Ig-like" evidence="32">
    <location>
        <begin position="561"/>
        <end position="659"/>
    </location>
</feature>
<evidence type="ECO:0000259" key="31">
    <source>
        <dbReference type="PROSITE" id="PS50011"/>
    </source>
</evidence>
<dbReference type="InterPro" id="IPR011009">
    <property type="entry name" value="Kinase-like_dom_sf"/>
</dbReference>
<dbReference type="Proteomes" id="UP000265100">
    <property type="component" value="Chromosome 9"/>
</dbReference>
<dbReference type="InterPro" id="IPR003599">
    <property type="entry name" value="Ig_sub"/>
</dbReference>
<dbReference type="PIRSF" id="PIRSF000615">
    <property type="entry name" value="TyrPK_CSF1-R"/>
    <property type="match status" value="1"/>
</dbReference>
<feature type="binding site" evidence="27">
    <location>
        <position position="1032"/>
    </location>
    <ligand>
        <name>Mg(2+)</name>
        <dbReference type="ChEBI" id="CHEBI:18420"/>
    </ligand>
</feature>
<dbReference type="PROSITE" id="PS00109">
    <property type="entry name" value="PROTEIN_KINASE_TYR"/>
    <property type="match status" value="1"/>
</dbReference>
<dbReference type="FunFam" id="2.60.40.10:FF:000247">
    <property type="entry name" value="Vascular endothelial growth factor receptor 3"/>
    <property type="match status" value="1"/>
</dbReference>
<evidence type="ECO:0000256" key="7">
    <source>
        <dbReference type="ARBA" id="ARBA00022657"/>
    </source>
</evidence>
<dbReference type="GO" id="GO:0046872">
    <property type="term" value="F:metal ion binding"/>
    <property type="evidence" value="ECO:0007669"/>
    <property type="project" value="UniProtKB-KW"/>
</dbReference>
<evidence type="ECO:0000256" key="30">
    <source>
        <dbReference type="SAM" id="MobiDB-lite"/>
    </source>
</evidence>
<dbReference type="InterPro" id="IPR020635">
    <property type="entry name" value="Tyr_kinase_cat_dom"/>
</dbReference>
<evidence type="ECO:0000256" key="27">
    <source>
        <dbReference type="PIRSR" id="PIRSR000615-3"/>
    </source>
</evidence>
<dbReference type="GO" id="GO:0005021">
    <property type="term" value="F:vascular endothelial growth factor receptor activity"/>
    <property type="evidence" value="ECO:0007669"/>
    <property type="project" value="InterPro"/>
</dbReference>
<dbReference type="AlphaFoldDB" id="A0A3P8RAJ3"/>
<dbReference type="PROSITE" id="PS50835">
    <property type="entry name" value="IG_LIKE"/>
    <property type="match status" value="5"/>
</dbReference>
<dbReference type="PRINTS" id="PR01833">
    <property type="entry name" value="VEGFRECEPTR1"/>
</dbReference>
<dbReference type="GO" id="GO:0043235">
    <property type="term" value="C:receptor complex"/>
    <property type="evidence" value="ECO:0007669"/>
    <property type="project" value="TreeGrafter"/>
</dbReference>
<keyword evidence="12 26" id="KW-0547">Nucleotide-binding</keyword>
<evidence type="ECO:0000256" key="16">
    <source>
        <dbReference type="ARBA" id="ARBA00022840"/>
    </source>
</evidence>
<dbReference type="InterPro" id="IPR050122">
    <property type="entry name" value="RTK"/>
</dbReference>
<dbReference type="FunFam" id="1.10.510.10:FF:000077">
    <property type="entry name" value="Vascular endothelial growth factor receptor 2"/>
    <property type="match status" value="1"/>
</dbReference>
<organism evidence="33 34">
    <name type="scientific">Astatotilapia calliptera</name>
    <name type="common">Eastern happy</name>
    <name type="synonym">Chromis callipterus</name>
    <dbReference type="NCBI Taxonomy" id="8154"/>
    <lineage>
        <taxon>Eukaryota</taxon>
        <taxon>Metazoa</taxon>
        <taxon>Chordata</taxon>
        <taxon>Craniata</taxon>
        <taxon>Vertebrata</taxon>
        <taxon>Euteleostomi</taxon>
        <taxon>Actinopterygii</taxon>
        <taxon>Neopterygii</taxon>
        <taxon>Teleostei</taxon>
        <taxon>Neoteleostei</taxon>
        <taxon>Acanthomorphata</taxon>
        <taxon>Ovalentaria</taxon>
        <taxon>Cichlomorphae</taxon>
        <taxon>Cichliformes</taxon>
        <taxon>Cichlidae</taxon>
        <taxon>African cichlids</taxon>
        <taxon>Pseudocrenilabrinae</taxon>
        <taxon>Haplochromini</taxon>
        <taxon>Astatotilapia</taxon>
    </lineage>
</organism>
<dbReference type="CDD" id="cd00096">
    <property type="entry name" value="Ig"/>
    <property type="match status" value="2"/>
</dbReference>
<name>A0A3P8RAJ3_ASTCA</name>
<keyword evidence="34" id="KW-1185">Reference proteome</keyword>
<dbReference type="GO" id="GO:0030154">
    <property type="term" value="P:cell differentiation"/>
    <property type="evidence" value="ECO:0007669"/>
    <property type="project" value="UniProtKB-KW"/>
</dbReference>
<keyword evidence="14" id="KW-0418">Kinase</keyword>
<feature type="binding site" evidence="26">
    <location>
        <position position="1018"/>
    </location>
    <ligand>
        <name>ATP</name>
        <dbReference type="ChEBI" id="CHEBI:30616"/>
    </ligand>
</feature>
<feature type="domain" description="Ig-like" evidence="32">
    <location>
        <begin position="338"/>
        <end position="427"/>
    </location>
</feature>
<evidence type="ECO:0000256" key="22">
    <source>
        <dbReference type="ARBA" id="ARBA00023180"/>
    </source>
</evidence>
<keyword evidence="21 29" id="KW-0675">Receptor</keyword>
<keyword evidence="6" id="KW-0597">Phosphoprotein</keyword>
<dbReference type="Gene3D" id="3.30.200.20">
    <property type="entry name" value="Phosphorylase Kinase, domain 1"/>
    <property type="match status" value="1"/>
</dbReference>
<dbReference type="PANTHER" id="PTHR24416:SF390">
    <property type="entry name" value="VASCULAR ENDOTHELIAL GROWTH FACTOR RECEPTOR 1"/>
    <property type="match status" value="1"/>
</dbReference>
<evidence type="ECO:0000256" key="1">
    <source>
        <dbReference type="ARBA" id="ARBA00004177"/>
    </source>
</evidence>
<evidence type="ECO:0000259" key="32">
    <source>
        <dbReference type="PROSITE" id="PS50835"/>
    </source>
</evidence>
<keyword evidence="7" id="KW-0037">Angiogenesis</keyword>
<dbReference type="GO" id="GO:0048010">
    <property type="term" value="P:vascular endothelial growth factor receptor signaling pathway"/>
    <property type="evidence" value="ECO:0007669"/>
    <property type="project" value="InterPro"/>
</dbReference>
<feature type="domain" description="Ig-like" evidence="32">
    <location>
        <begin position="237"/>
        <end position="333"/>
    </location>
</feature>
<dbReference type="GO" id="GO:0019838">
    <property type="term" value="F:growth factor binding"/>
    <property type="evidence" value="ECO:0007669"/>
    <property type="project" value="TreeGrafter"/>
</dbReference>
<keyword evidence="10" id="KW-0732">Signal</keyword>
<dbReference type="GeneTree" id="ENSGT00940000158713"/>
<proteinExistence type="inferred from homology"/>
<protein>
    <recommendedName>
        <fullName evidence="3">receptor protein-tyrosine kinase</fullName>
        <ecNumber evidence="3">2.7.10.1</ecNumber>
    </recommendedName>
</protein>
<dbReference type="STRING" id="8154.ENSACLP00000038963"/>
<dbReference type="Pfam" id="PF22971">
    <property type="entry name" value="Ig_VEGFR-1-like_5th"/>
    <property type="match status" value="1"/>
</dbReference>
<evidence type="ECO:0000256" key="23">
    <source>
        <dbReference type="ARBA" id="ARBA00023319"/>
    </source>
</evidence>
<dbReference type="InterPro" id="IPR013783">
    <property type="entry name" value="Ig-like_fold"/>
</dbReference>
<keyword evidence="19" id="KW-0829">Tyrosine-protein kinase</keyword>
<dbReference type="Pfam" id="PF21339">
    <property type="entry name" value="VEGFR-1-like_Ig-like"/>
    <property type="match status" value="1"/>
</dbReference>
<evidence type="ECO:0000313" key="33">
    <source>
        <dbReference type="Ensembl" id="ENSACLP00000038963.2"/>
    </source>
</evidence>
<comment type="catalytic activity">
    <reaction evidence="24">
        <text>L-tyrosyl-[protein] + ATP = O-phospho-L-tyrosyl-[protein] + ADP + H(+)</text>
        <dbReference type="Rhea" id="RHEA:10596"/>
        <dbReference type="Rhea" id="RHEA-COMP:10136"/>
        <dbReference type="Rhea" id="RHEA-COMP:20101"/>
        <dbReference type="ChEBI" id="CHEBI:15378"/>
        <dbReference type="ChEBI" id="CHEBI:30616"/>
        <dbReference type="ChEBI" id="CHEBI:46858"/>
        <dbReference type="ChEBI" id="CHEBI:61978"/>
        <dbReference type="ChEBI" id="CHEBI:456216"/>
        <dbReference type="EC" id="2.7.10.1"/>
    </reaction>
</comment>
<keyword evidence="8" id="KW-0808">Transferase</keyword>
<evidence type="ECO:0000256" key="25">
    <source>
        <dbReference type="PIRSR" id="PIRSR000615-1"/>
    </source>
</evidence>
<evidence type="ECO:0000256" key="5">
    <source>
        <dbReference type="ARBA" id="ARBA00022475"/>
    </source>
</evidence>
<dbReference type="Ensembl" id="ENSACLT00000039890.2">
    <property type="protein sequence ID" value="ENSACLP00000038963.2"/>
    <property type="gene ID" value="ENSACLG00000026248.2"/>
</dbReference>
<dbReference type="InterPro" id="IPR000719">
    <property type="entry name" value="Prot_kinase_dom"/>
</dbReference>
<comment type="subcellular location">
    <subcellularLocation>
        <location evidence="2">Cell membrane</location>
        <topology evidence="2">Single-pass type I membrane protein</topology>
    </subcellularLocation>
    <subcellularLocation>
        <location evidence="1">Endosome</location>
    </subcellularLocation>
    <subcellularLocation>
        <location evidence="29">Membrane</location>
        <topology evidence="29">Single-pass type I membrane protein</topology>
    </subcellularLocation>
</comment>
<dbReference type="InterPro" id="IPR009135">
    <property type="entry name" value="VEGFR1_rcpt"/>
</dbReference>
<evidence type="ECO:0000256" key="14">
    <source>
        <dbReference type="ARBA" id="ARBA00022777"/>
    </source>
</evidence>
<dbReference type="InterPro" id="IPR008266">
    <property type="entry name" value="Tyr_kinase_AS"/>
</dbReference>
<dbReference type="SMART" id="SM00409">
    <property type="entry name" value="IG"/>
    <property type="match status" value="7"/>
</dbReference>
<dbReference type="InterPro" id="IPR017441">
    <property type="entry name" value="Protein_kinase_ATP_BS"/>
</dbReference>
<evidence type="ECO:0000256" key="13">
    <source>
        <dbReference type="ARBA" id="ARBA00022753"/>
    </source>
</evidence>
<dbReference type="SUPFAM" id="SSF56112">
    <property type="entry name" value="Protein kinase-like (PK-like)"/>
    <property type="match status" value="1"/>
</dbReference>
<dbReference type="InterPro" id="IPR001824">
    <property type="entry name" value="Tyr_kinase_rcpt_3_CS"/>
</dbReference>
<dbReference type="PROSITE" id="PS00107">
    <property type="entry name" value="PROTEIN_KINASE_ATP"/>
    <property type="match status" value="1"/>
</dbReference>
<dbReference type="FunFam" id="2.60.40.10:FF:000606">
    <property type="entry name" value="Vascular endothelial growth factor receptor 1"/>
    <property type="match status" value="1"/>
</dbReference>
<keyword evidence="18" id="KW-0472">Membrane</keyword>
<dbReference type="GO" id="GO:0005524">
    <property type="term" value="F:ATP binding"/>
    <property type="evidence" value="ECO:0007669"/>
    <property type="project" value="UniProtKB-UniRule"/>
</dbReference>
<dbReference type="EC" id="2.7.10.1" evidence="3"/>
<keyword evidence="23 29" id="KW-0393">Immunoglobulin domain</keyword>
<dbReference type="OMA" id="RTPNDEY"/>
<reference evidence="33 34" key="1">
    <citation type="submission" date="2018-05" db="EMBL/GenBank/DDBJ databases">
        <authorList>
            <person name="Datahose"/>
        </authorList>
    </citation>
    <scope>NUCLEOTIDE SEQUENCE</scope>
</reference>
<keyword evidence="27" id="KW-0460">Magnesium</keyword>
<dbReference type="InterPro" id="IPR003598">
    <property type="entry name" value="Ig_sub2"/>
</dbReference>
<evidence type="ECO:0000256" key="6">
    <source>
        <dbReference type="ARBA" id="ARBA00022553"/>
    </source>
</evidence>
<reference evidence="34" key="2">
    <citation type="submission" date="2023-03" db="EMBL/GenBank/DDBJ databases">
        <authorList>
            <consortium name="Wellcome Sanger Institute Data Sharing"/>
        </authorList>
    </citation>
    <scope>NUCLEOTIDE SEQUENCE [LARGE SCALE GENOMIC DNA]</scope>
</reference>
<reference evidence="33" key="4">
    <citation type="submission" date="2025-09" db="UniProtKB">
        <authorList>
            <consortium name="Ensembl"/>
        </authorList>
    </citation>
    <scope>IDENTIFICATION</scope>
</reference>
<dbReference type="PANTHER" id="PTHR24416">
    <property type="entry name" value="TYROSINE-PROTEIN KINASE RECEPTOR"/>
    <property type="match status" value="1"/>
</dbReference>
<evidence type="ECO:0000256" key="24">
    <source>
        <dbReference type="ARBA" id="ARBA00051243"/>
    </source>
</evidence>
<evidence type="ECO:0000256" key="4">
    <source>
        <dbReference type="ARBA" id="ARBA00022473"/>
    </source>
</evidence>
<feature type="binding site" evidence="26">
    <location>
        <begin position="818"/>
        <end position="825"/>
    </location>
    <ligand>
        <name>ATP</name>
        <dbReference type="ChEBI" id="CHEBI:30616"/>
    </ligand>
</feature>
<dbReference type="InterPro" id="IPR007110">
    <property type="entry name" value="Ig-like_dom"/>
</dbReference>
<evidence type="ECO:0000256" key="12">
    <source>
        <dbReference type="ARBA" id="ARBA00022741"/>
    </source>
</evidence>
<dbReference type="GO" id="GO:0005768">
    <property type="term" value="C:endosome"/>
    <property type="evidence" value="ECO:0007669"/>
    <property type="project" value="UniProtKB-SubCell"/>
</dbReference>
<keyword evidence="5" id="KW-1003">Cell membrane</keyword>
<dbReference type="PRINTS" id="PR01832">
    <property type="entry name" value="VEGFRECEPTOR"/>
</dbReference>
<evidence type="ECO:0000256" key="19">
    <source>
        <dbReference type="ARBA" id="ARBA00023137"/>
    </source>
</evidence>
<dbReference type="Gene3D" id="2.60.40.10">
    <property type="entry name" value="Immunoglobulins"/>
    <property type="match status" value="7"/>
</dbReference>
<dbReference type="PROSITE" id="PS00240">
    <property type="entry name" value="RECEPTOR_TYR_KIN_III"/>
    <property type="match status" value="1"/>
</dbReference>
<evidence type="ECO:0000256" key="8">
    <source>
        <dbReference type="ARBA" id="ARBA00022679"/>
    </source>
</evidence>
<dbReference type="Pfam" id="PF07714">
    <property type="entry name" value="PK_Tyr_Ser-Thr"/>
    <property type="match status" value="1"/>
</dbReference>
<keyword evidence="4" id="KW-0217">Developmental protein</keyword>
<feature type="region of interest" description="Disordered" evidence="30">
    <location>
        <begin position="1178"/>
        <end position="1214"/>
    </location>
</feature>
<dbReference type="FunFam" id="2.60.40.10:FF:000143">
    <property type="entry name" value="Vascular endothelial growth factor receptor 3"/>
    <property type="match status" value="1"/>
</dbReference>
<keyword evidence="27" id="KW-0479">Metal-binding</keyword>